<dbReference type="EMBL" id="JAOPGA020001753">
    <property type="protein sequence ID" value="KAL0491076.1"/>
    <property type="molecule type" value="Genomic_DNA"/>
</dbReference>
<dbReference type="SUPFAM" id="SSF69572">
    <property type="entry name" value="Activating enzymes of the ubiquitin-like proteins"/>
    <property type="match status" value="1"/>
</dbReference>
<sequence length="311" mass="35229">MSLSAETAKIYDRQIRLWGVDAQNRMLKTRVLVYGIRGLSAEVCKNIVLAGVGHVCIMDKDVVTYQDLGAQFFIEEKDVGKNRAEASLQRIQELNPYVKVTCEAGDIATKDATFFDNFDIVFLTNCSLNEQIRVNDITRQKGSLFFAADTFGLYAIMFEDLLKLDIKIKKKDSTFVQEKSIQFKSLREVQKVDIKKVRRLSELWLAMQLLYEYHRHVGRLPNVDEEDQVISFKNDVFLKGHGLSGMTVRDDVVKSLCRNANAELNPVCAIVGGVAAQEIIKAISRDSDPLDNYFVYDGVESFSGFVERISL</sequence>
<evidence type="ECO:0000313" key="3">
    <source>
        <dbReference type="Proteomes" id="UP001431209"/>
    </source>
</evidence>
<name>A0AAW2ZQS0_9EUKA</name>
<dbReference type="PANTHER" id="PTHR10953:SF162">
    <property type="entry name" value="SUMO-ACTIVATING ENZYME SUBUNIT 1"/>
    <property type="match status" value="1"/>
</dbReference>
<accession>A0AAW2ZQS0</accession>
<dbReference type="PANTHER" id="PTHR10953">
    <property type="entry name" value="UBIQUITIN-ACTIVATING ENZYME E1"/>
    <property type="match status" value="1"/>
</dbReference>
<protein>
    <submittedName>
        <fullName evidence="2">Ubiquitin-like 1-activating enzyme E1</fullName>
    </submittedName>
</protein>
<organism evidence="2 3">
    <name type="scientific">Acrasis kona</name>
    <dbReference type="NCBI Taxonomy" id="1008807"/>
    <lineage>
        <taxon>Eukaryota</taxon>
        <taxon>Discoba</taxon>
        <taxon>Heterolobosea</taxon>
        <taxon>Tetramitia</taxon>
        <taxon>Eutetramitia</taxon>
        <taxon>Acrasidae</taxon>
        <taxon>Acrasis</taxon>
    </lineage>
</organism>
<dbReference type="GO" id="GO:0005737">
    <property type="term" value="C:cytoplasm"/>
    <property type="evidence" value="ECO:0007669"/>
    <property type="project" value="TreeGrafter"/>
</dbReference>
<keyword evidence="3" id="KW-1185">Reference proteome</keyword>
<feature type="domain" description="THIF-type NAD/FAD binding fold" evidence="1">
    <location>
        <begin position="11"/>
        <end position="300"/>
    </location>
</feature>
<evidence type="ECO:0000313" key="2">
    <source>
        <dbReference type="EMBL" id="KAL0491076.1"/>
    </source>
</evidence>
<dbReference type="AlphaFoldDB" id="A0AAW2ZQS0"/>
<dbReference type="Proteomes" id="UP001431209">
    <property type="component" value="Unassembled WGS sequence"/>
</dbReference>
<dbReference type="InterPro" id="IPR000594">
    <property type="entry name" value="ThiF_NAD_FAD-bd"/>
</dbReference>
<dbReference type="InterPro" id="IPR035985">
    <property type="entry name" value="Ubiquitin-activating_enz"/>
</dbReference>
<dbReference type="GO" id="GO:0019948">
    <property type="term" value="F:SUMO activating enzyme activity"/>
    <property type="evidence" value="ECO:0007669"/>
    <property type="project" value="TreeGrafter"/>
</dbReference>
<dbReference type="InterPro" id="IPR045886">
    <property type="entry name" value="ThiF/MoeB/HesA"/>
</dbReference>
<evidence type="ECO:0000259" key="1">
    <source>
        <dbReference type="Pfam" id="PF00899"/>
    </source>
</evidence>
<dbReference type="Pfam" id="PF00899">
    <property type="entry name" value="ThiF"/>
    <property type="match status" value="1"/>
</dbReference>
<dbReference type="Gene3D" id="3.40.50.720">
    <property type="entry name" value="NAD(P)-binding Rossmann-like Domain"/>
    <property type="match status" value="1"/>
</dbReference>
<comment type="caution">
    <text evidence="2">The sequence shown here is derived from an EMBL/GenBank/DDBJ whole genome shotgun (WGS) entry which is preliminary data.</text>
</comment>
<gene>
    <name evidence="2" type="ORF">AKO1_009719</name>
</gene>
<dbReference type="GO" id="GO:0031510">
    <property type="term" value="C:SUMO activating enzyme complex"/>
    <property type="evidence" value="ECO:0007669"/>
    <property type="project" value="TreeGrafter"/>
</dbReference>
<proteinExistence type="predicted"/>
<reference evidence="2 3" key="1">
    <citation type="submission" date="2024-03" db="EMBL/GenBank/DDBJ databases">
        <title>The Acrasis kona genome and developmental transcriptomes reveal deep origins of eukaryotic multicellular pathways.</title>
        <authorList>
            <person name="Sheikh S."/>
            <person name="Fu C.-J."/>
            <person name="Brown M.W."/>
            <person name="Baldauf S.L."/>
        </authorList>
    </citation>
    <scope>NUCLEOTIDE SEQUENCE [LARGE SCALE GENOMIC DNA]</scope>
    <source>
        <strain evidence="2 3">ATCC MYA-3509</strain>
    </source>
</reference>
<dbReference type="GO" id="GO:0016925">
    <property type="term" value="P:protein sumoylation"/>
    <property type="evidence" value="ECO:0007669"/>
    <property type="project" value="TreeGrafter"/>
</dbReference>